<proteinExistence type="predicted"/>
<reference evidence="2 3" key="1">
    <citation type="submission" date="2024-01" db="EMBL/GenBank/DDBJ databases">
        <title>Complete genome of Cladobotryum mycophilum ATHUM6906.</title>
        <authorList>
            <person name="Christinaki A.C."/>
            <person name="Myridakis A.I."/>
            <person name="Kouvelis V.N."/>
        </authorList>
    </citation>
    <scope>NUCLEOTIDE SEQUENCE [LARGE SCALE GENOMIC DNA]</scope>
    <source>
        <strain evidence="2 3">ATHUM6906</strain>
    </source>
</reference>
<evidence type="ECO:0000313" key="2">
    <source>
        <dbReference type="EMBL" id="KAK5996068.1"/>
    </source>
</evidence>
<dbReference type="Pfam" id="PF20150">
    <property type="entry name" value="2EXR"/>
    <property type="match status" value="1"/>
</dbReference>
<gene>
    <name evidence="2" type="ORF">PT974_04495</name>
</gene>
<dbReference type="InterPro" id="IPR045518">
    <property type="entry name" value="2EXR"/>
</dbReference>
<dbReference type="EMBL" id="JAVFKD010000004">
    <property type="protein sequence ID" value="KAK5996068.1"/>
    <property type="molecule type" value="Genomic_DNA"/>
</dbReference>
<keyword evidence="3" id="KW-1185">Reference proteome</keyword>
<feature type="domain" description="2EXR" evidence="1">
    <location>
        <begin position="3"/>
        <end position="97"/>
    </location>
</feature>
<evidence type="ECO:0000259" key="1">
    <source>
        <dbReference type="Pfam" id="PF20150"/>
    </source>
</evidence>
<name>A0ABR0SV89_9HYPO</name>
<dbReference type="PANTHER" id="PTHR35910">
    <property type="entry name" value="2EXR DOMAIN-CONTAINING PROTEIN"/>
    <property type="match status" value="1"/>
</dbReference>
<dbReference type="Proteomes" id="UP001338125">
    <property type="component" value="Unassembled WGS sequence"/>
</dbReference>
<organism evidence="2 3">
    <name type="scientific">Cladobotryum mycophilum</name>
    <dbReference type="NCBI Taxonomy" id="491253"/>
    <lineage>
        <taxon>Eukaryota</taxon>
        <taxon>Fungi</taxon>
        <taxon>Dikarya</taxon>
        <taxon>Ascomycota</taxon>
        <taxon>Pezizomycotina</taxon>
        <taxon>Sordariomycetes</taxon>
        <taxon>Hypocreomycetidae</taxon>
        <taxon>Hypocreales</taxon>
        <taxon>Hypocreaceae</taxon>
        <taxon>Cladobotryum</taxon>
    </lineage>
</organism>
<dbReference type="PANTHER" id="PTHR35910:SF1">
    <property type="entry name" value="2EXR DOMAIN-CONTAINING PROTEIN"/>
    <property type="match status" value="1"/>
</dbReference>
<evidence type="ECO:0000313" key="3">
    <source>
        <dbReference type="Proteomes" id="UP001338125"/>
    </source>
</evidence>
<comment type="caution">
    <text evidence="2">The sequence shown here is derived from an EMBL/GenBank/DDBJ whole genome shotgun (WGS) entry which is preliminary data.</text>
</comment>
<protein>
    <recommendedName>
        <fullName evidence="1">2EXR domain-containing protein</fullName>
    </recommendedName>
</protein>
<accession>A0ABR0SV89</accession>
<sequence length="273" mass="31275">MATFSHLPLELRSLIWTFTIEPCRTVEVRFKHGLIPDGSGRPPGRWSALYATSPTPVPAALHTCREARSVIAHKYERAFTDGAEPRYVWVNFDLDIISIDKSYFASVKPEAPRIRRLKFAREMSEYYFYDERYELEMFSNLLELIVVRHDPELLWDDPNEEVYWPNLPEAISRRDPDEMCKTIAVQTNDDYGSLASKYGLNPNDPTNVNDKPKFYSTLVEGQLVCAAVAASIMICVLGPIPTDPALRIKEIVKGLAPENTVRIAYFELQNKNW</sequence>